<comment type="caution">
    <text evidence="1">The sequence shown here is derived from an EMBL/GenBank/DDBJ whole genome shotgun (WGS) entry which is preliminary data.</text>
</comment>
<name>A0A0F9GIA7_9ZZZZ</name>
<dbReference type="EMBL" id="LAZR01028351">
    <property type="protein sequence ID" value="KKL62882.1"/>
    <property type="molecule type" value="Genomic_DNA"/>
</dbReference>
<sequence>MGTARGVSSLVLLPAKEYEWKLKGRHVIEVPLTGKISQLLTQHELEVGTSIPGEDDFMIFSEGVFQLTELVRVLFAGAQYPALEEDECFNVVALETDENVIRVHGEIIKLVGV</sequence>
<gene>
    <name evidence="1" type="ORF">LCGC14_2180690</name>
</gene>
<evidence type="ECO:0000313" key="1">
    <source>
        <dbReference type="EMBL" id="KKL62882.1"/>
    </source>
</evidence>
<reference evidence="1" key="1">
    <citation type="journal article" date="2015" name="Nature">
        <title>Complex archaea that bridge the gap between prokaryotes and eukaryotes.</title>
        <authorList>
            <person name="Spang A."/>
            <person name="Saw J.H."/>
            <person name="Jorgensen S.L."/>
            <person name="Zaremba-Niedzwiedzka K."/>
            <person name="Martijn J."/>
            <person name="Lind A.E."/>
            <person name="van Eijk R."/>
            <person name="Schleper C."/>
            <person name="Guy L."/>
            <person name="Ettema T.J."/>
        </authorList>
    </citation>
    <scope>NUCLEOTIDE SEQUENCE</scope>
</reference>
<organism evidence="1">
    <name type="scientific">marine sediment metagenome</name>
    <dbReference type="NCBI Taxonomy" id="412755"/>
    <lineage>
        <taxon>unclassified sequences</taxon>
        <taxon>metagenomes</taxon>
        <taxon>ecological metagenomes</taxon>
    </lineage>
</organism>
<proteinExistence type="predicted"/>
<protein>
    <submittedName>
        <fullName evidence="1">Uncharacterized protein</fullName>
    </submittedName>
</protein>
<dbReference type="AlphaFoldDB" id="A0A0F9GIA7"/>
<accession>A0A0F9GIA7</accession>